<proteinExistence type="predicted"/>
<gene>
    <name evidence="2" type="ORF">PR048_022072</name>
</gene>
<keyword evidence="3" id="KW-1185">Reference proteome</keyword>
<evidence type="ECO:0000256" key="1">
    <source>
        <dbReference type="SAM" id="MobiDB-lite"/>
    </source>
</evidence>
<feature type="region of interest" description="Disordered" evidence="1">
    <location>
        <begin position="441"/>
        <end position="465"/>
    </location>
</feature>
<sequence>MLHMIRYDDPMSCPRLVGSRNWVVCRLIGRSNWSGTMIGSEGGLDLPIFSNRPDSPPFLPFRLASVWRHRYDSPNASATLFSIYTYLRFESVRTSPACYATARTAGMKVCKSRLEIREQLKLNASVNGLKEKLVNWRTGSWVGSVVRVAPCGWLIGSDRIVYTRADHYVTTRRCDATTHLAFKAVQGSKLSTQAHTTVYLSRSAPKVLRPTSCVEGEGEQFPENSRDDYPSQSIFQVRERHQFRVSLIAARVSIPRRPVRNPTFSPPVACDERCKDTEVLQAPSHTVGFTRRFHTLSSIQATNTSLAVVPQSPVVHTYLRSRTLAKWPPSKTAGRWGCGASQSHQNILVSSLNVSETLSGERRSVTPANLSAVGIHGILRRGADSHERIVPGRGEDEVSLRFRRGAAELAPAAAPVETCFCRSPPAPRLTHAGRWLRVLVTRGGGGGGRERERERERARERERTASGFASAGFRCTQARARPTKTCLREAATTRSSRNSSVTRIRAKRTRVEQSSAVFLIFRPKTVCLVHMYADHAEQTERKTRTANQKPSSVSACESRRKVELTPIFSARGRADIANISQKSAERQGFRTIAPLDFGSKPGAPGYCAVRREQSSRHYRLFTIGCRRSDTPFLGSSLDDDQMRKDDAPSLLLAYIGALFRHTYPRLLAAGGGVLPLALFETRCCNSRRPGLISDVPRPYVRLLYFLLLALQHCAGLCGWSSFYKRLIHPCAFLRTLQRGVNWLSVHALADKLTLESERPWRHSLAGSATRTADCYSSRRRQVMRGWSWGGRGGTHDLLVLATLSAHFLGVDNDITASLEPFVSSNELCAQPSGLRGHGGRTVSPLASHEGEPGSIPAGSLDFRMWESYRTMPLVGGFSRGSPVSLVLLFRRCSILTSITVIGSQDLAVKSRPDLFTHILSYVLLRIQFSSPFASRTFTAPMLVVRRLHSR</sequence>
<protein>
    <submittedName>
        <fullName evidence="2">Uncharacterized protein</fullName>
    </submittedName>
</protein>
<accession>A0ABQ9H028</accession>
<feature type="compositionally biased region" description="Basic and acidic residues" evidence="1">
    <location>
        <begin position="448"/>
        <end position="464"/>
    </location>
</feature>
<comment type="caution">
    <text evidence="2">The sequence shown here is derived from an EMBL/GenBank/DDBJ whole genome shotgun (WGS) entry which is preliminary data.</text>
</comment>
<name>A0ABQ9H028_9NEOP</name>
<organism evidence="2 3">
    <name type="scientific">Dryococelus australis</name>
    <dbReference type="NCBI Taxonomy" id="614101"/>
    <lineage>
        <taxon>Eukaryota</taxon>
        <taxon>Metazoa</taxon>
        <taxon>Ecdysozoa</taxon>
        <taxon>Arthropoda</taxon>
        <taxon>Hexapoda</taxon>
        <taxon>Insecta</taxon>
        <taxon>Pterygota</taxon>
        <taxon>Neoptera</taxon>
        <taxon>Polyneoptera</taxon>
        <taxon>Phasmatodea</taxon>
        <taxon>Verophasmatodea</taxon>
        <taxon>Anareolatae</taxon>
        <taxon>Phasmatidae</taxon>
        <taxon>Eurycanthinae</taxon>
        <taxon>Dryococelus</taxon>
    </lineage>
</organism>
<reference evidence="2 3" key="1">
    <citation type="submission" date="2023-02" db="EMBL/GenBank/DDBJ databases">
        <title>LHISI_Scaffold_Assembly.</title>
        <authorList>
            <person name="Stuart O.P."/>
            <person name="Cleave R."/>
            <person name="Magrath M.J.L."/>
            <person name="Mikheyev A.S."/>
        </authorList>
    </citation>
    <scope>NUCLEOTIDE SEQUENCE [LARGE SCALE GENOMIC DNA]</scope>
    <source>
        <strain evidence="2">Daus_M_001</strain>
        <tissue evidence="2">Leg muscle</tissue>
    </source>
</reference>
<evidence type="ECO:0000313" key="2">
    <source>
        <dbReference type="EMBL" id="KAJ8877617.1"/>
    </source>
</evidence>
<dbReference type="EMBL" id="JARBHB010000008">
    <property type="protein sequence ID" value="KAJ8877617.1"/>
    <property type="molecule type" value="Genomic_DNA"/>
</dbReference>
<evidence type="ECO:0000313" key="3">
    <source>
        <dbReference type="Proteomes" id="UP001159363"/>
    </source>
</evidence>
<dbReference type="Proteomes" id="UP001159363">
    <property type="component" value="Chromosome 7"/>
</dbReference>